<reference evidence="2 3" key="1">
    <citation type="submission" date="2016-02" db="EMBL/GenBank/DDBJ databases">
        <title>Genome sequence of Halalkalicoccus paucihalophilus DSM 24557.</title>
        <authorList>
            <person name="Poehlein A."/>
            <person name="Daniel R."/>
        </authorList>
    </citation>
    <scope>NUCLEOTIDE SEQUENCE [LARGE SCALE GENOMIC DNA]</scope>
    <source>
        <strain evidence="2 3">DSM 24557</strain>
    </source>
</reference>
<evidence type="ECO:0000313" key="2">
    <source>
        <dbReference type="EMBL" id="KYH27481.1"/>
    </source>
</evidence>
<protein>
    <submittedName>
        <fullName evidence="2">Putative small multi-drug export protein</fullName>
    </submittedName>
</protein>
<dbReference type="Pfam" id="PF06695">
    <property type="entry name" value="Sm_multidrug_ex"/>
    <property type="match status" value="1"/>
</dbReference>
<comment type="caution">
    <text evidence="2">The sequence shown here is derived from an EMBL/GenBank/DDBJ whole genome shotgun (WGS) entry which is preliminary data.</text>
</comment>
<dbReference type="RefSeq" id="WP_084383638.1">
    <property type="nucleotide sequence ID" value="NZ_LTAZ01000001.1"/>
</dbReference>
<keyword evidence="1" id="KW-0472">Membrane</keyword>
<accession>A0A151AIK9</accession>
<dbReference type="Proteomes" id="UP000075321">
    <property type="component" value="Unassembled WGS sequence"/>
</dbReference>
<feature type="transmembrane region" description="Helical" evidence="1">
    <location>
        <begin position="46"/>
        <end position="67"/>
    </location>
</feature>
<evidence type="ECO:0000313" key="3">
    <source>
        <dbReference type="Proteomes" id="UP000075321"/>
    </source>
</evidence>
<organism evidence="2 3">
    <name type="scientific">Halalkalicoccus paucihalophilus</name>
    <dbReference type="NCBI Taxonomy" id="1008153"/>
    <lineage>
        <taxon>Archaea</taxon>
        <taxon>Methanobacteriati</taxon>
        <taxon>Methanobacteriota</taxon>
        <taxon>Stenosarchaea group</taxon>
        <taxon>Halobacteria</taxon>
        <taxon>Halobacteriales</taxon>
        <taxon>Halococcaceae</taxon>
        <taxon>Halalkalicoccus</taxon>
    </lineage>
</organism>
<evidence type="ECO:0000256" key="1">
    <source>
        <dbReference type="SAM" id="Phobius"/>
    </source>
</evidence>
<dbReference type="PATRIC" id="fig|1008153.3.peg.152"/>
<sequence length="189" mass="19964">MGGASDPGQRLSWIAAVAGPLALATDPAAARSATDLFVETGGPVGYALVFLFAAIPWFEIFLVIPVGIGLGMNVVGVAVFAFLGNVLSVYAVIAFHDRARAWWARYRRTEPKPRERAGGRVRAVWDRYGLAGLAMSSPMVTGVHLAALIALALGSRKRAVGAWLTASIALWTVILTAVSYYGFGFVAGL</sequence>
<gene>
    <name evidence="2" type="ORF">HAPAU_01490</name>
</gene>
<feature type="transmembrane region" description="Helical" evidence="1">
    <location>
        <begin position="74"/>
        <end position="95"/>
    </location>
</feature>
<keyword evidence="1" id="KW-1133">Transmembrane helix</keyword>
<dbReference type="AlphaFoldDB" id="A0A151AIK9"/>
<keyword evidence="1" id="KW-0812">Transmembrane</keyword>
<feature type="transmembrane region" description="Helical" evidence="1">
    <location>
        <begin position="160"/>
        <end position="183"/>
    </location>
</feature>
<dbReference type="OrthoDB" id="70322at2157"/>
<proteinExistence type="predicted"/>
<dbReference type="InterPro" id="IPR009577">
    <property type="entry name" value="Sm_multidrug_ex"/>
</dbReference>
<keyword evidence="3" id="KW-1185">Reference proteome</keyword>
<dbReference type="EMBL" id="LTAZ01000001">
    <property type="protein sequence ID" value="KYH27481.1"/>
    <property type="molecule type" value="Genomic_DNA"/>
</dbReference>
<feature type="transmembrane region" description="Helical" evidence="1">
    <location>
        <begin position="128"/>
        <end position="153"/>
    </location>
</feature>
<name>A0A151AIK9_9EURY</name>